<protein>
    <submittedName>
        <fullName evidence="1">Uncharacterized protein</fullName>
    </submittedName>
</protein>
<sequence length="170" mass="18740">MSNPFIKGGDDFYAEAYNGAIALFTMGKPEITSELPDDYAEGVFLTGANKCLFMLVNLILSNTEIYENKIRLQTGQTSGTAIFRVYPNIEPFKNWLEVLWTETKTTGTIVCDLSKGTSGETPLKSNIANGEDLSLLDIGLEYVEFKFTLTEVSGNRPTLDSLDLKFKGGI</sequence>
<proteinExistence type="predicted"/>
<reference evidence="1" key="1">
    <citation type="submission" date="2020-10" db="EMBL/GenBank/DDBJ databases">
        <title>Dehalococcoides mccartyi of a TCE/Cr reducing biochatode.</title>
        <authorList>
            <person name="Matturro B."/>
        </authorList>
    </citation>
    <scope>NUCLEOTIDE SEQUENCE</scope>
    <source>
        <strain evidence="1">Bin2</strain>
    </source>
</reference>
<evidence type="ECO:0000313" key="1">
    <source>
        <dbReference type="EMBL" id="MBF4474518.1"/>
    </source>
</evidence>
<comment type="caution">
    <text evidence="1">The sequence shown here is derived from an EMBL/GenBank/DDBJ whole genome shotgun (WGS) entry which is preliminary data.</text>
</comment>
<dbReference type="AlphaFoldDB" id="A0A843AKT2"/>
<dbReference type="RefSeq" id="WP_276698511.1">
    <property type="nucleotide sequence ID" value="NZ_JADIIL010000014.1"/>
</dbReference>
<accession>A0A843AKT2</accession>
<dbReference type="EMBL" id="JADIIL010000014">
    <property type="protein sequence ID" value="MBF4474518.1"/>
    <property type="molecule type" value="Genomic_DNA"/>
</dbReference>
<evidence type="ECO:0000313" key="2">
    <source>
        <dbReference type="Proteomes" id="UP000606900"/>
    </source>
</evidence>
<gene>
    <name evidence="1" type="ORF">ISP06_03475</name>
</gene>
<organism evidence="1 2">
    <name type="scientific">Methanobacterium formicicum</name>
    <dbReference type="NCBI Taxonomy" id="2162"/>
    <lineage>
        <taxon>Archaea</taxon>
        <taxon>Methanobacteriati</taxon>
        <taxon>Methanobacteriota</taxon>
        <taxon>Methanomada group</taxon>
        <taxon>Methanobacteria</taxon>
        <taxon>Methanobacteriales</taxon>
        <taxon>Methanobacteriaceae</taxon>
        <taxon>Methanobacterium</taxon>
    </lineage>
</organism>
<dbReference type="Proteomes" id="UP000606900">
    <property type="component" value="Unassembled WGS sequence"/>
</dbReference>
<name>A0A843AKT2_METFO</name>